<dbReference type="EMBL" id="DVOG01000168">
    <property type="protein sequence ID" value="HIV04744.1"/>
    <property type="molecule type" value="Genomic_DNA"/>
</dbReference>
<feature type="chain" id="PRO_5038592987" evidence="2">
    <location>
        <begin position="28"/>
        <end position="615"/>
    </location>
</feature>
<dbReference type="Proteomes" id="UP000886812">
    <property type="component" value="Unassembled WGS sequence"/>
</dbReference>
<organism evidence="3 4">
    <name type="scientific">Candidatus Spyradosoma merdigallinarum</name>
    <dbReference type="NCBI Taxonomy" id="2840950"/>
    <lineage>
        <taxon>Bacteria</taxon>
        <taxon>Pseudomonadati</taxon>
        <taxon>Verrucomicrobiota</taxon>
        <taxon>Opitutia</taxon>
        <taxon>Opitutia incertae sedis</taxon>
        <taxon>Candidatus Spyradosoma</taxon>
    </lineage>
</organism>
<reference evidence="3" key="1">
    <citation type="submission" date="2020-10" db="EMBL/GenBank/DDBJ databases">
        <authorList>
            <person name="Gilroy R."/>
        </authorList>
    </citation>
    <scope>NUCLEOTIDE SEQUENCE</scope>
    <source>
        <strain evidence="3">10669</strain>
    </source>
</reference>
<feature type="region of interest" description="Disordered" evidence="1">
    <location>
        <begin position="29"/>
        <end position="81"/>
    </location>
</feature>
<accession>A0A9D1NLE3</accession>
<name>A0A9D1NLE3_9BACT</name>
<evidence type="ECO:0000256" key="1">
    <source>
        <dbReference type="SAM" id="MobiDB-lite"/>
    </source>
</evidence>
<dbReference type="AlphaFoldDB" id="A0A9D1NLE3"/>
<proteinExistence type="predicted"/>
<evidence type="ECO:0000313" key="3">
    <source>
        <dbReference type="EMBL" id="HIV04744.1"/>
    </source>
</evidence>
<feature type="signal peptide" evidence="2">
    <location>
        <begin position="1"/>
        <end position="27"/>
    </location>
</feature>
<evidence type="ECO:0000313" key="4">
    <source>
        <dbReference type="Proteomes" id="UP000886812"/>
    </source>
</evidence>
<gene>
    <name evidence="3" type="ORF">IAC75_06335</name>
</gene>
<protein>
    <submittedName>
        <fullName evidence="3">Uncharacterized protein</fullName>
    </submittedName>
</protein>
<keyword evidence="2" id="KW-0732">Signal</keyword>
<reference evidence="3" key="2">
    <citation type="journal article" date="2021" name="PeerJ">
        <title>Extensive microbial diversity within the chicken gut microbiome revealed by metagenomics and culture.</title>
        <authorList>
            <person name="Gilroy R."/>
            <person name="Ravi A."/>
            <person name="Getino M."/>
            <person name="Pursley I."/>
            <person name="Horton D.L."/>
            <person name="Alikhan N.F."/>
            <person name="Baker D."/>
            <person name="Gharbi K."/>
            <person name="Hall N."/>
            <person name="Watson M."/>
            <person name="Adriaenssens E.M."/>
            <person name="Foster-Nyarko E."/>
            <person name="Jarju S."/>
            <person name="Secka A."/>
            <person name="Antonio M."/>
            <person name="Oren A."/>
            <person name="Chaudhuri R.R."/>
            <person name="La Ragione R."/>
            <person name="Hildebrand F."/>
            <person name="Pallen M.J."/>
        </authorList>
    </citation>
    <scope>NUCLEOTIDE SEQUENCE</scope>
    <source>
        <strain evidence="3">10669</strain>
    </source>
</reference>
<sequence>MRNSLFIAAAFCAFCVATDVCVPAAFADAPSSQKSDSAKKKKKKKRSSDEKSSPSKKSSKKAKSSKSDDEKKGAAALSGGEWREPDKYERRLKRNVLSQFKTWKPSAVEAFLKDEENCKDLARWELIRACGGGESFGDFKKFTQKSATRRFLAEFTNDLDWAEGYLYSAPPENALFAIQLLKAFSDKDPEVQTVPVVKKIATGVAGEFSRRGWFDDEFENDKEEARKKGPTRIYARFKFFAESWREKRLNMLFDDLDYWDTRIVVGVTGRTNNIYFGSEDSLRWGQDNVKLPEAGYASTRDIFQMPYRLWNKIGDSVHTNDYYAPFREWYQRNQLKMAREVGCVCGGVSHYGASAACANGVPAVTMGEPGHCAFAVRVGKKWRDNNSISWERSLHWRIWDETDWEFLHLTQEVCGDPEKTIPSFRIATLARLAASEDEKPGTNVVLSLYEYALKKQPLNFPVWREYLRFAAEKKKDDKNFWKDVHKNIVESFLPSFPASGAVTLCKYVYPTLLPLLGSDDEKIALYADFWEKAESPGAGGRWNWEAVWDYQAKTVGEGAGPKTYAFSPKDYNAKAPVAPGNDAAKRAYKEKIGAIVASRAKYGEAFEKWKNGTPR</sequence>
<comment type="caution">
    <text evidence="3">The sequence shown here is derived from an EMBL/GenBank/DDBJ whole genome shotgun (WGS) entry which is preliminary data.</text>
</comment>
<evidence type="ECO:0000256" key="2">
    <source>
        <dbReference type="SAM" id="SignalP"/>
    </source>
</evidence>